<accession>A0ABU9GUG8</accession>
<dbReference type="RefSeq" id="WP_341599076.1">
    <property type="nucleotide sequence ID" value="NZ_JBAKAZ010000111.1"/>
</dbReference>
<evidence type="ECO:0000313" key="3">
    <source>
        <dbReference type="Proteomes" id="UP001369082"/>
    </source>
</evidence>
<keyword evidence="1" id="KW-1133">Transmembrane helix</keyword>
<evidence type="ECO:0000256" key="1">
    <source>
        <dbReference type="SAM" id="Phobius"/>
    </source>
</evidence>
<dbReference type="Proteomes" id="UP001369082">
    <property type="component" value="Unassembled WGS sequence"/>
</dbReference>
<protein>
    <submittedName>
        <fullName evidence="2">Uncharacterized protein</fullName>
    </submittedName>
</protein>
<gene>
    <name evidence="2" type="ORF">V6256_14985</name>
</gene>
<keyword evidence="1" id="KW-0472">Membrane</keyword>
<reference evidence="2 3" key="1">
    <citation type="submission" date="2024-02" db="EMBL/GenBank/DDBJ databases">
        <title>Bacteria isolated from the canopy kelp, Nereocystis luetkeana.</title>
        <authorList>
            <person name="Pfister C.A."/>
            <person name="Younker I.T."/>
            <person name="Light S.H."/>
        </authorList>
    </citation>
    <scope>NUCLEOTIDE SEQUENCE [LARGE SCALE GENOMIC DNA]</scope>
    <source>
        <strain evidence="2 3">TI.1.05</strain>
    </source>
</reference>
<sequence>MKRFDKEIQKLDSSSFDLSRSRINWSHVTQDLIESEFSKVILEARSNKYPFSLYCAVNDATENEVTVQLSSGANKTGVIEKVKTAEMESVTCEIEKGSALVASFGSTGSVAFIIYPYKSERYSRTEDNIILHSSLSPDSVNEKLIKSCIANYLFYIRCSSIYGAHSFKSSFRDKLRMNWLLFRDIRNRRKIYRKFYTACIEWGKIIGAGIAGYIVAILTKGA</sequence>
<name>A0ABU9GUG8_9GAMM</name>
<keyword evidence="3" id="KW-1185">Reference proteome</keyword>
<evidence type="ECO:0000313" key="2">
    <source>
        <dbReference type="EMBL" id="MEL0630901.1"/>
    </source>
</evidence>
<organism evidence="2 3">
    <name type="scientific">Psychromonas aquatilis</name>
    <dbReference type="NCBI Taxonomy" id="2005072"/>
    <lineage>
        <taxon>Bacteria</taxon>
        <taxon>Pseudomonadati</taxon>
        <taxon>Pseudomonadota</taxon>
        <taxon>Gammaproteobacteria</taxon>
        <taxon>Alteromonadales</taxon>
        <taxon>Psychromonadaceae</taxon>
        <taxon>Psychromonas</taxon>
    </lineage>
</organism>
<proteinExistence type="predicted"/>
<comment type="caution">
    <text evidence="2">The sequence shown here is derived from an EMBL/GenBank/DDBJ whole genome shotgun (WGS) entry which is preliminary data.</text>
</comment>
<dbReference type="EMBL" id="JBAKAZ010000111">
    <property type="protein sequence ID" value="MEL0630901.1"/>
    <property type="molecule type" value="Genomic_DNA"/>
</dbReference>
<keyword evidence="1" id="KW-0812">Transmembrane</keyword>
<feature type="transmembrane region" description="Helical" evidence="1">
    <location>
        <begin position="195"/>
        <end position="218"/>
    </location>
</feature>